<dbReference type="AlphaFoldDB" id="I0HZ49"/>
<proteinExistence type="predicted"/>
<organism evidence="1 2">
    <name type="scientific">Caldilinea aerophila (strain DSM 14535 / JCM 11387 / NBRC 104270 / STL-6-O1)</name>
    <dbReference type="NCBI Taxonomy" id="926550"/>
    <lineage>
        <taxon>Bacteria</taxon>
        <taxon>Bacillati</taxon>
        <taxon>Chloroflexota</taxon>
        <taxon>Caldilineae</taxon>
        <taxon>Caldilineales</taxon>
        <taxon>Caldilineaceae</taxon>
        <taxon>Caldilinea</taxon>
    </lineage>
</organism>
<dbReference type="KEGG" id="cap:CLDAP_02470"/>
<sequence length="295" mass="33934">MRYRAFGASRFTSGTTPTSVRFTGQREEAALGLYFYNARWYDPALGHFLSPDTVVPEPGNALDYHRYAYVRFNPLKYTDPSGHTPCYACFIPNPIPFFWLHFFSQEAGFDNFMAPAYLTPVTMGTIQKIRYSTSSSVAKPEPALELTADWYREIGENPRTFGPEFKVTQALMRDEGVEAARQLYLDKGRQDLRLENETAYDYKFGLRDAVREFGDVLSKGDWSTSFLGGYQVEIITLSEEADYSQVEFRVHNRTGWASATRVWGFSFKQNEDRSRIGPGGNLDQVYIWREKIPRR</sequence>
<dbReference type="RefSeq" id="WP_014431528.1">
    <property type="nucleotide sequence ID" value="NC_017079.1"/>
</dbReference>
<dbReference type="InterPro" id="IPR022385">
    <property type="entry name" value="Rhs_assc_core"/>
</dbReference>
<protein>
    <recommendedName>
        <fullName evidence="3">RHS repeat-associated core domain-containing protein</fullName>
    </recommendedName>
</protein>
<dbReference type="HOGENOM" id="CLU_942266_0_0_0"/>
<evidence type="ECO:0000313" key="2">
    <source>
        <dbReference type="Proteomes" id="UP000007880"/>
    </source>
</evidence>
<reference evidence="1 2" key="1">
    <citation type="submission" date="2012-02" db="EMBL/GenBank/DDBJ databases">
        <title>Complete genome sequence of Caldilinea aerophila DSM 14535 (= NBRC 102666).</title>
        <authorList>
            <person name="Oguchi A."/>
            <person name="Hosoyama A."/>
            <person name="Sekine M."/>
            <person name="Fukai R."/>
            <person name="Kato Y."/>
            <person name="Nakamura S."/>
            <person name="Hanada S."/>
            <person name="Yamazaki S."/>
            <person name="Fujita N."/>
        </authorList>
    </citation>
    <scope>NUCLEOTIDE SEQUENCE [LARGE SCALE GENOMIC DNA]</scope>
    <source>
        <strain evidence="2">DSM 14535 / JCM 11387 / NBRC 104270 / STL-6-O1</strain>
    </source>
</reference>
<gene>
    <name evidence="1" type="ordered locus">CLDAP_02470</name>
</gene>
<dbReference type="Proteomes" id="UP000007880">
    <property type="component" value="Chromosome"/>
</dbReference>
<accession>I0HZ49</accession>
<dbReference type="Gene3D" id="2.180.10.10">
    <property type="entry name" value="RHS repeat-associated core"/>
    <property type="match status" value="1"/>
</dbReference>
<dbReference type="PANTHER" id="PTHR32305">
    <property type="match status" value="1"/>
</dbReference>
<dbReference type="eggNOG" id="COG3209">
    <property type="taxonomic scope" value="Bacteria"/>
</dbReference>
<dbReference type="STRING" id="926550.CLDAP_02470"/>
<keyword evidence="2" id="KW-1185">Reference proteome</keyword>
<name>I0HZ49_CALAS</name>
<dbReference type="EMBL" id="AP012337">
    <property type="protein sequence ID" value="BAL98286.1"/>
    <property type="molecule type" value="Genomic_DNA"/>
</dbReference>
<dbReference type="PANTHER" id="PTHR32305:SF17">
    <property type="entry name" value="TRNA NUCLEASE WAPA"/>
    <property type="match status" value="1"/>
</dbReference>
<dbReference type="InterPro" id="IPR050708">
    <property type="entry name" value="T6SS_VgrG/RHS"/>
</dbReference>
<evidence type="ECO:0008006" key="3">
    <source>
        <dbReference type="Google" id="ProtNLM"/>
    </source>
</evidence>
<dbReference type="NCBIfam" id="TIGR03696">
    <property type="entry name" value="Rhs_assc_core"/>
    <property type="match status" value="1"/>
</dbReference>
<evidence type="ECO:0000313" key="1">
    <source>
        <dbReference type="EMBL" id="BAL98286.1"/>
    </source>
</evidence>